<evidence type="ECO:0000256" key="1">
    <source>
        <dbReference type="ARBA" id="ARBA00004651"/>
    </source>
</evidence>
<evidence type="ECO:0000256" key="4">
    <source>
        <dbReference type="ARBA" id="ARBA00022989"/>
    </source>
</evidence>
<feature type="transmembrane region" description="Helical" evidence="6">
    <location>
        <begin position="66"/>
        <end position="85"/>
    </location>
</feature>
<organism evidence="7 8">
    <name type="scientific">candidate division MSBL1 archaeon SCGC-AAA259I07</name>
    <dbReference type="NCBI Taxonomy" id="1698266"/>
    <lineage>
        <taxon>Archaea</taxon>
        <taxon>Methanobacteriati</taxon>
        <taxon>Methanobacteriota</taxon>
        <taxon>candidate division MSBL1</taxon>
    </lineage>
</organism>
<dbReference type="CDD" id="cd06581">
    <property type="entry name" value="TM_PBP1_LivM_like"/>
    <property type="match status" value="1"/>
</dbReference>
<feature type="transmembrane region" description="Helical" evidence="6">
    <location>
        <begin position="230"/>
        <end position="259"/>
    </location>
</feature>
<dbReference type="EMBL" id="LHXQ01000007">
    <property type="protein sequence ID" value="KXA95332.1"/>
    <property type="molecule type" value="Genomic_DNA"/>
</dbReference>
<name>A0A133UM78_9EURY</name>
<evidence type="ECO:0000256" key="2">
    <source>
        <dbReference type="ARBA" id="ARBA00022475"/>
    </source>
</evidence>
<dbReference type="PANTHER" id="PTHR30482">
    <property type="entry name" value="HIGH-AFFINITY BRANCHED-CHAIN AMINO ACID TRANSPORT SYSTEM PERMEASE"/>
    <property type="match status" value="1"/>
</dbReference>
<evidence type="ECO:0000256" key="6">
    <source>
        <dbReference type="SAM" id="Phobius"/>
    </source>
</evidence>
<dbReference type="AlphaFoldDB" id="A0A133UM78"/>
<dbReference type="GO" id="GO:0015658">
    <property type="term" value="F:branched-chain amino acid transmembrane transporter activity"/>
    <property type="evidence" value="ECO:0007669"/>
    <property type="project" value="InterPro"/>
</dbReference>
<keyword evidence="4 6" id="KW-1133">Transmembrane helix</keyword>
<feature type="transmembrane region" description="Helical" evidence="6">
    <location>
        <begin position="14"/>
        <end position="34"/>
    </location>
</feature>
<dbReference type="InterPro" id="IPR001851">
    <property type="entry name" value="ABC_transp_permease"/>
</dbReference>
<dbReference type="GO" id="GO:0005886">
    <property type="term" value="C:plasma membrane"/>
    <property type="evidence" value="ECO:0007669"/>
    <property type="project" value="UniProtKB-SubCell"/>
</dbReference>
<feature type="transmembrane region" description="Helical" evidence="6">
    <location>
        <begin position="134"/>
        <end position="163"/>
    </location>
</feature>
<comment type="subcellular location">
    <subcellularLocation>
        <location evidence="1">Cell membrane</location>
        <topology evidence="1">Multi-pass membrane protein</topology>
    </subcellularLocation>
</comment>
<keyword evidence="3 6" id="KW-0812">Transmembrane</keyword>
<accession>A0A133UM78</accession>
<protein>
    <recommendedName>
        <fullName evidence="9">Branched-chain amino acid ABC transporter permease</fullName>
    </recommendedName>
</protein>
<reference evidence="7 8" key="1">
    <citation type="journal article" date="2016" name="Sci. Rep.">
        <title>Metabolic traits of an uncultured archaeal lineage -MSBL1- from brine pools of the Red Sea.</title>
        <authorList>
            <person name="Mwirichia R."/>
            <person name="Alam I."/>
            <person name="Rashid M."/>
            <person name="Vinu M."/>
            <person name="Ba-Alawi W."/>
            <person name="Anthony Kamau A."/>
            <person name="Kamanda Ngugi D."/>
            <person name="Goker M."/>
            <person name="Klenk H.P."/>
            <person name="Bajic V."/>
            <person name="Stingl U."/>
        </authorList>
    </citation>
    <scope>NUCLEOTIDE SEQUENCE [LARGE SCALE GENOMIC DNA]</scope>
    <source>
        <strain evidence="7">SCGC-AAA259I07</strain>
    </source>
</reference>
<feature type="transmembrane region" description="Helical" evidence="6">
    <location>
        <begin position="41"/>
        <end position="60"/>
    </location>
</feature>
<dbReference type="PANTHER" id="PTHR30482:SF1">
    <property type="entry name" value="BRANCHED-CHAIN AMINO ACID TRANSPORT PERMEASE PROTEIN LIVM-RELATED"/>
    <property type="match status" value="1"/>
</dbReference>
<evidence type="ECO:0000313" key="7">
    <source>
        <dbReference type="EMBL" id="KXA95332.1"/>
    </source>
</evidence>
<evidence type="ECO:0008006" key="9">
    <source>
        <dbReference type="Google" id="ProtNLM"/>
    </source>
</evidence>
<keyword evidence="8" id="KW-1185">Reference proteome</keyword>
<evidence type="ECO:0000313" key="8">
    <source>
        <dbReference type="Proteomes" id="UP000070155"/>
    </source>
</evidence>
<keyword evidence="2" id="KW-1003">Cell membrane</keyword>
<feature type="transmembrane region" description="Helical" evidence="6">
    <location>
        <begin position="97"/>
        <end position="114"/>
    </location>
</feature>
<keyword evidence="5 6" id="KW-0472">Membrane</keyword>
<evidence type="ECO:0000256" key="5">
    <source>
        <dbReference type="ARBA" id="ARBA00023136"/>
    </source>
</evidence>
<gene>
    <name evidence="7" type="ORF">AKJ36_00865</name>
</gene>
<dbReference type="Pfam" id="PF02653">
    <property type="entry name" value="BPD_transp_2"/>
    <property type="match status" value="1"/>
</dbReference>
<feature type="transmembrane region" description="Helical" evidence="6">
    <location>
        <begin position="199"/>
        <end position="218"/>
    </location>
</feature>
<evidence type="ECO:0000256" key="3">
    <source>
        <dbReference type="ARBA" id="ARBA00022692"/>
    </source>
</evidence>
<feature type="transmembrane region" description="Helical" evidence="6">
    <location>
        <begin position="266"/>
        <end position="291"/>
    </location>
</feature>
<dbReference type="InterPro" id="IPR043428">
    <property type="entry name" value="LivM-like"/>
</dbReference>
<dbReference type="Proteomes" id="UP000070155">
    <property type="component" value="Unassembled WGS sequence"/>
</dbReference>
<proteinExistence type="predicted"/>
<sequence length="306" mass="32912">MFIKGWIEMLSAEYIFTVLGLAGLYCIFTLVLNLQMGYAGIINFGIVSFVGVGGYTYAVLTVLGGFSPIIGVVAAILAGLVLGYITYKAFSGLREEHLAISILAFGELLRYFYINQESITKGVAGIFGIPSPLNIITASLGISNLTVIGIVILVSAGIVFWAVNKISESPLGRLLKAIKSDERICAGLGRNIEGTKEKIWVFGSTIFAIGGVLFVLYYDSTFPSLFDPSLTFLIWTIFLVGGFGSNKGAILGSFLIVFFEEVTNQLMITTGLTGIATARSILYGVLIVLILRFKPGGLLGEEPTFY</sequence>
<comment type="caution">
    <text evidence="7">The sequence shown here is derived from an EMBL/GenBank/DDBJ whole genome shotgun (WGS) entry which is preliminary data.</text>
</comment>